<comment type="caution">
    <text evidence="2">The sequence shown here is derived from an EMBL/GenBank/DDBJ whole genome shotgun (WGS) entry which is preliminary data.</text>
</comment>
<feature type="region of interest" description="Disordered" evidence="1">
    <location>
        <begin position="54"/>
        <end position="98"/>
    </location>
</feature>
<proteinExistence type="predicted"/>
<evidence type="ECO:0000256" key="1">
    <source>
        <dbReference type="SAM" id="MobiDB-lite"/>
    </source>
</evidence>
<reference evidence="2 3" key="1">
    <citation type="submission" date="2019-03" db="EMBL/GenBank/DDBJ databases">
        <title>First draft genome of Liparis tanakae, snailfish: a comprehensive survey of snailfish specific genes.</title>
        <authorList>
            <person name="Kim W."/>
            <person name="Song I."/>
            <person name="Jeong J.-H."/>
            <person name="Kim D."/>
            <person name="Kim S."/>
            <person name="Ryu S."/>
            <person name="Song J.Y."/>
            <person name="Lee S.K."/>
        </authorList>
    </citation>
    <scope>NUCLEOTIDE SEQUENCE [LARGE SCALE GENOMIC DNA]</scope>
    <source>
        <tissue evidence="2">Muscle</tissue>
    </source>
</reference>
<protein>
    <submittedName>
        <fullName evidence="2">Uncharacterized protein</fullName>
    </submittedName>
</protein>
<sequence length="98" mass="10538">MLSLQLPGMQAGWRPPWALTPAAFLQDNLAQADKQTPSSVHRGALMKPISAIINSKCDTESDQDDKEERESMSTSPLPLSAPGRRRHDAPTATATAAV</sequence>
<accession>A0A4Z2IG52</accession>
<evidence type="ECO:0000313" key="3">
    <source>
        <dbReference type="Proteomes" id="UP000314294"/>
    </source>
</evidence>
<gene>
    <name evidence="2" type="ORF">EYF80_012822</name>
</gene>
<name>A0A4Z2IG52_9TELE</name>
<dbReference type="EMBL" id="SRLO01000088">
    <property type="protein sequence ID" value="TNN76976.1"/>
    <property type="molecule type" value="Genomic_DNA"/>
</dbReference>
<dbReference type="Proteomes" id="UP000314294">
    <property type="component" value="Unassembled WGS sequence"/>
</dbReference>
<dbReference type="AlphaFoldDB" id="A0A4Z2IG52"/>
<evidence type="ECO:0000313" key="2">
    <source>
        <dbReference type="EMBL" id="TNN76976.1"/>
    </source>
</evidence>
<organism evidence="2 3">
    <name type="scientific">Liparis tanakae</name>
    <name type="common">Tanaka's snailfish</name>
    <dbReference type="NCBI Taxonomy" id="230148"/>
    <lineage>
        <taxon>Eukaryota</taxon>
        <taxon>Metazoa</taxon>
        <taxon>Chordata</taxon>
        <taxon>Craniata</taxon>
        <taxon>Vertebrata</taxon>
        <taxon>Euteleostomi</taxon>
        <taxon>Actinopterygii</taxon>
        <taxon>Neopterygii</taxon>
        <taxon>Teleostei</taxon>
        <taxon>Neoteleostei</taxon>
        <taxon>Acanthomorphata</taxon>
        <taxon>Eupercaria</taxon>
        <taxon>Perciformes</taxon>
        <taxon>Cottioidei</taxon>
        <taxon>Cottales</taxon>
        <taxon>Liparidae</taxon>
        <taxon>Liparis</taxon>
    </lineage>
</organism>
<keyword evidence="3" id="KW-1185">Reference proteome</keyword>